<proteinExistence type="inferred from homology"/>
<keyword evidence="2" id="KW-1277">Toxin-antitoxin system</keyword>
<dbReference type="KEGG" id="ngg:RG540_CH07970"/>
<evidence type="ECO:0000313" key="3">
    <source>
        <dbReference type="EMBL" id="CDN46986.1"/>
    </source>
</evidence>
<dbReference type="Gene3D" id="3.30.2310.20">
    <property type="entry name" value="RelE-like"/>
    <property type="match status" value="1"/>
</dbReference>
<dbReference type="GeneID" id="24258581"/>
<dbReference type="EMBL" id="HG938353">
    <property type="protein sequence ID" value="CDN46986.1"/>
    <property type="molecule type" value="Genomic_DNA"/>
</dbReference>
<evidence type="ECO:0000313" key="4">
    <source>
        <dbReference type="Proteomes" id="UP000028181"/>
    </source>
</evidence>
<evidence type="ECO:0000256" key="2">
    <source>
        <dbReference type="ARBA" id="ARBA00022649"/>
    </source>
</evidence>
<dbReference type="eggNOG" id="COG3668">
    <property type="taxonomic scope" value="Bacteria"/>
</dbReference>
<evidence type="ECO:0000256" key="1">
    <source>
        <dbReference type="ARBA" id="ARBA00006226"/>
    </source>
</evidence>
<organism evidence="3 4">
    <name type="scientific">Neorhizobium galegae bv. orientalis str. HAMBI 540</name>
    <dbReference type="NCBI Taxonomy" id="1028800"/>
    <lineage>
        <taxon>Bacteria</taxon>
        <taxon>Pseudomonadati</taxon>
        <taxon>Pseudomonadota</taxon>
        <taxon>Alphaproteobacteria</taxon>
        <taxon>Hyphomicrobiales</taxon>
        <taxon>Rhizobiaceae</taxon>
        <taxon>Rhizobium/Agrobacterium group</taxon>
        <taxon>Neorhizobium</taxon>
    </lineage>
</organism>
<dbReference type="Proteomes" id="UP000028181">
    <property type="component" value="Chromosome I"/>
</dbReference>
<protein>
    <submittedName>
        <fullName evidence="3">Plasmid stabilization system</fullName>
    </submittedName>
</protein>
<dbReference type="InterPro" id="IPR007712">
    <property type="entry name" value="RelE/ParE_toxin"/>
</dbReference>
<dbReference type="Pfam" id="PF05016">
    <property type="entry name" value="ParE_toxin"/>
    <property type="match status" value="1"/>
</dbReference>
<dbReference type="InterPro" id="IPR035093">
    <property type="entry name" value="RelE/ParE_toxin_dom_sf"/>
</dbReference>
<dbReference type="InterPro" id="IPR051803">
    <property type="entry name" value="TA_system_RelE-like_toxin"/>
</dbReference>
<accession>A0A068SMJ4</accession>
<dbReference type="PANTHER" id="PTHR33755">
    <property type="entry name" value="TOXIN PARE1-RELATED"/>
    <property type="match status" value="1"/>
</dbReference>
<dbReference type="PATRIC" id="fig|1028800.3.peg.805"/>
<gene>
    <name evidence="3" type="ORF">RG540_CH07970</name>
</gene>
<comment type="similarity">
    <text evidence="1">Belongs to the RelE toxin family.</text>
</comment>
<dbReference type="OrthoDB" id="8369899at2"/>
<dbReference type="HOGENOM" id="CLU_147162_10_3_5"/>
<keyword evidence="4" id="KW-1185">Reference proteome</keyword>
<dbReference type="RefSeq" id="WP_038584829.1">
    <property type="nucleotide sequence ID" value="NZ_HG938353.1"/>
</dbReference>
<reference evidence="4" key="1">
    <citation type="journal article" date="2014" name="BMC Genomics">
        <title>Genome sequencing of two Neorhizobium galegae strains reveals a noeT gene responsible for the unusual acetylation of the nodulation factors.</title>
        <authorList>
            <person name="Osterman J."/>
            <person name="Marsh J."/>
            <person name="Laine P.K."/>
            <person name="Zeng Z."/>
            <person name="Alatalo E."/>
            <person name="Sullivan J.T."/>
            <person name="Young J.P."/>
            <person name="Thomas-Oates J."/>
            <person name="Paulin L."/>
            <person name="Lindstrom K."/>
        </authorList>
    </citation>
    <scope>NUCLEOTIDE SEQUENCE [LARGE SCALE GENOMIC DNA]</scope>
    <source>
        <strain evidence="4">HAMBI 540</strain>
    </source>
</reference>
<dbReference type="AlphaFoldDB" id="A0A068SMJ4"/>
<dbReference type="PANTHER" id="PTHR33755:SF6">
    <property type="entry name" value="PLASMID STABILIZATION SYSTEM PROTEIN"/>
    <property type="match status" value="1"/>
</dbReference>
<sequence>MIVVITSEAEEDFERIGDYIAQFNPSRAESFVEELLLRCQSLARMPLRFPLLSRLQHADIRRVPHGNYVIYYRVDDANVYVLNILNAAQDYEAVLFPDD</sequence>
<name>A0A068SMJ4_NEOGA</name>